<feature type="compositionally biased region" description="Polar residues" evidence="1">
    <location>
        <begin position="366"/>
        <end position="377"/>
    </location>
</feature>
<evidence type="ECO:0000313" key="3">
    <source>
        <dbReference type="Proteomes" id="UP000315369"/>
    </source>
</evidence>
<dbReference type="Proteomes" id="UP000315369">
    <property type="component" value="Unassembled WGS sequence"/>
</dbReference>
<dbReference type="RefSeq" id="WP_141646243.1">
    <property type="nucleotide sequence ID" value="NZ_VIFM01000159.1"/>
</dbReference>
<reference evidence="2 3" key="1">
    <citation type="submission" date="2019-06" db="EMBL/GenBank/DDBJ databases">
        <authorList>
            <person name="Livingstone P."/>
            <person name="Whitworth D."/>
        </authorList>
    </citation>
    <scope>NUCLEOTIDE SEQUENCE [LARGE SCALE GENOMIC DNA]</scope>
    <source>
        <strain evidence="2 3">AM401</strain>
    </source>
</reference>
<dbReference type="Pfam" id="PF14412">
    <property type="entry name" value="AHH"/>
    <property type="match status" value="1"/>
</dbReference>
<dbReference type="Pfam" id="PF13665">
    <property type="entry name" value="Tox-PAAR-like"/>
    <property type="match status" value="1"/>
</dbReference>
<keyword evidence="3" id="KW-1185">Reference proteome</keyword>
<accession>A0A540WSR5</accession>
<evidence type="ECO:0000313" key="2">
    <source>
        <dbReference type="EMBL" id="TQF12000.1"/>
    </source>
</evidence>
<comment type="caution">
    <text evidence="2">The sequence shown here is derived from an EMBL/GenBank/DDBJ whole genome shotgun (WGS) entry which is preliminary data.</text>
</comment>
<sequence length="377" mass="39622">MSKENTTFVNGMSPVTKESDGTVVGFPDVCRTPGGGGPIPVPYPNVAKSNSLKDGSRSVLINGAPVATSGSSLGRSTGNEGGTAGGGVSSGTTKGAAHPVSYSFDVRIEGKGVVRNFDLFTLNDHNTGPFPIVQANGAPPVGGIVDEVALAQLPDARCPHCHGEKHEVAKGGRTGTNLGNSAVLGRNMLEGRALLTHHWYAGAFSVAAHHLICVEAMASPTWGRICVDFGYHIDRKANGVFLPMRMALACHLGVAVHRGNHAEGHALELHLSYPDAVKRALDEVLEKVKSGTYCAKPDALLRKLDKLSSHILDQVRTFAWTLTRDGLDYSPGGVGCSGLRSIRQKPSGAMCPHERRHGLKHAVSGQPLSSRALTVGE</sequence>
<dbReference type="AlphaFoldDB" id="A0A540WSR5"/>
<feature type="compositionally biased region" description="Gly residues" evidence="1">
    <location>
        <begin position="79"/>
        <end position="89"/>
    </location>
</feature>
<feature type="region of interest" description="Disordered" evidence="1">
    <location>
        <begin position="63"/>
        <end position="96"/>
    </location>
</feature>
<organism evidence="2 3">
    <name type="scientific">Myxococcus llanfairpwllgwyngyllgogerychwyrndrobwllllantysiliogogogochensis</name>
    <dbReference type="NCBI Taxonomy" id="2590453"/>
    <lineage>
        <taxon>Bacteria</taxon>
        <taxon>Pseudomonadati</taxon>
        <taxon>Myxococcota</taxon>
        <taxon>Myxococcia</taxon>
        <taxon>Myxococcales</taxon>
        <taxon>Cystobacterineae</taxon>
        <taxon>Myxococcaceae</taxon>
        <taxon>Myxococcus</taxon>
    </lineage>
</organism>
<dbReference type="InterPro" id="IPR032871">
    <property type="entry name" value="AHH_dom_containing"/>
</dbReference>
<proteinExistence type="predicted"/>
<name>A0A540WSR5_9BACT</name>
<evidence type="ECO:0000256" key="1">
    <source>
        <dbReference type="SAM" id="MobiDB-lite"/>
    </source>
</evidence>
<dbReference type="EMBL" id="VIFM01000159">
    <property type="protein sequence ID" value="TQF12000.1"/>
    <property type="molecule type" value="Genomic_DNA"/>
</dbReference>
<dbReference type="OrthoDB" id="5381436at2"/>
<protein>
    <submittedName>
        <fullName evidence="2">DUF4150 domain-containing protein</fullName>
    </submittedName>
</protein>
<feature type="region of interest" description="Disordered" evidence="1">
    <location>
        <begin position="345"/>
        <end position="377"/>
    </location>
</feature>
<gene>
    <name evidence="2" type="ORF">FJV41_31225</name>
</gene>